<reference evidence="1 2" key="2">
    <citation type="journal article" date="2016" name="Int. J. Syst. Evol. Microbiol.">
        <title>Paenibacillus bovis sp. nov., isolated from raw yak (Bos grunniens) milk.</title>
        <authorList>
            <person name="Gao C."/>
            <person name="Han J."/>
            <person name="Liu Z."/>
            <person name="Xu X."/>
            <person name="Hang F."/>
            <person name="Wu Z."/>
        </authorList>
    </citation>
    <scope>NUCLEOTIDE SEQUENCE [LARGE SCALE GENOMIC DNA]</scope>
    <source>
        <strain evidence="1 2">BD3526</strain>
    </source>
</reference>
<dbReference type="STRING" id="1616788.AR543_06470"/>
<sequence length="133" mass="15726">MERNSVTEWIPYERRVGHPADFRVRYRFYAQEEGGRRTLPYQGYRADFAYAADERLILYMIHPEFEDEHGQVIGREEHVPACGTALVWIVIPERRQDIHRHRIHTGTRGYMMEGPHRTAEVEVIEILGLFTNS</sequence>
<evidence type="ECO:0000313" key="1">
    <source>
        <dbReference type="EMBL" id="ANF95675.1"/>
    </source>
</evidence>
<dbReference type="AlphaFoldDB" id="A0A172ZDF4"/>
<accession>A0A172ZDF4</accession>
<evidence type="ECO:0000313" key="2">
    <source>
        <dbReference type="Proteomes" id="UP000078148"/>
    </source>
</evidence>
<dbReference type="OrthoDB" id="8905724at2"/>
<organism evidence="1 2">
    <name type="scientific">Paenibacillus bovis</name>
    <dbReference type="NCBI Taxonomy" id="1616788"/>
    <lineage>
        <taxon>Bacteria</taxon>
        <taxon>Bacillati</taxon>
        <taxon>Bacillota</taxon>
        <taxon>Bacilli</taxon>
        <taxon>Bacillales</taxon>
        <taxon>Paenibacillaceae</taxon>
        <taxon>Paenibacillus</taxon>
    </lineage>
</organism>
<dbReference type="EMBL" id="CP013023">
    <property type="protein sequence ID" value="ANF95675.1"/>
    <property type="molecule type" value="Genomic_DNA"/>
</dbReference>
<dbReference type="Proteomes" id="UP000078148">
    <property type="component" value="Chromosome"/>
</dbReference>
<name>A0A172ZDF4_9BACL</name>
<protein>
    <submittedName>
        <fullName evidence="1">Uncharacterized protein</fullName>
    </submittedName>
</protein>
<reference evidence="2" key="1">
    <citation type="submission" date="2015-10" db="EMBL/GenBank/DDBJ databases">
        <title>Genome of Paenibacillus bovis sp. nov.</title>
        <authorList>
            <person name="Wu Z."/>
            <person name="Gao C."/>
            <person name="Liu Z."/>
            <person name="Zheng H."/>
        </authorList>
    </citation>
    <scope>NUCLEOTIDE SEQUENCE [LARGE SCALE GENOMIC DNA]</scope>
    <source>
        <strain evidence="2">BD3526</strain>
    </source>
</reference>
<keyword evidence="2" id="KW-1185">Reference proteome</keyword>
<dbReference type="KEGG" id="pbv:AR543_06470"/>
<proteinExistence type="predicted"/>
<gene>
    <name evidence="1" type="ORF">AR543_06470</name>
</gene>